<reference evidence="3 4" key="2">
    <citation type="journal article" date="2018" name="New Phytol.">
        <title>High intraspecific genome diversity in the model arbuscular mycorrhizal symbiont Rhizophagus irregularis.</title>
        <authorList>
            <person name="Chen E.C.H."/>
            <person name="Morin E."/>
            <person name="Beaudet D."/>
            <person name="Noel J."/>
            <person name="Yildirir G."/>
            <person name="Ndikumana S."/>
            <person name="Charron P."/>
            <person name="St-Onge C."/>
            <person name="Giorgi J."/>
            <person name="Kruger M."/>
            <person name="Marton T."/>
            <person name="Ropars J."/>
            <person name="Grigoriev I.V."/>
            <person name="Hainaut M."/>
            <person name="Henrissat B."/>
            <person name="Roux C."/>
            <person name="Martin F."/>
            <person name="Corradi N."/>
        </authorList>
    </citation>
    <scope>NUCLEOTIDE SEQUENCE [LARGE SCALE GENOMIC DNA]</scope>
    <source>
        <strain evidence="3 4">DAOM 197198</strain>
    </source>
</reference>
<organism evidence="3 4">
    <name type="scientific">Rhizophagus irregularis (strain DAOM 181602 / DAOM 197198 / MUCL 43194)</name>
    <name type="common">Arbuscular mycorrhizal fungus</name>
    <name type="synonym">Glomus intraradices</name>
    <dbReference type="NCBI Taxonomy" id="747089"/>
    <lineage>
        <taxon>Eukaryota</taxon>
        <taxon>Fungi</taxon>
        <taxon>Fungi incertae sedis</taxon>
        <taxon>Mucoromycota</taxon>
        <taxon>Glomeromycotina</taxon>
        <taxon>Glomeromycetes</taxon>
        <taxon>Glomerales</taxon>
        <taxon>Glomeraceae</taxon>
        <taxon>Rhizophagus</taxon>
    </lineage>
</organism>
<protein>
    <submittedName>
        <fullName evidence="3">Uncharacterized protein</fullName>
    </submittedName>
</protein>
<gene>
    <name evidence="3" type="ORF">GLOIN_2v1734207</name>
</gene>
<evidence type="ECO:0000256" key="2">
    <source>
        <dbReference type="SAM" id="SignalP"/>
    </source>
</evidence>
<reference evidence="3 4" key="1">
    <citation type="journal article" date="2013" name="Proc. Natl. Acad. Sci. U.S.A.">
        <title>Genome of an arbuscular mycorrhizal fungus provides insight into the oldest plant symbiosis.</title>
        <authorList>
            <person name="Tisserant E."/>
            <person name="Malbreil M."/>
            <person name="Kuo A."/>
            <person name="Kohler A."/>
            <person name="Symeonidi A."/>
            <person name="Balestrini R."/>
            <person name="Charron P."/>
            <person name="Duensing N."/>
            <person name="Frei Dit Frey N."/>
            <person name="Gianinazzi-Pearson V."/>
            <person name="Gilbert L.B."/>
            <person name="Handa Y."/>
            <person name="Herr J.R."/>
            <person name="Hijri M."/>
            <person name="Koul R."/>
            <person name="Kawaguchi M."/>
            <person name="Krajinski F."/>
            <person name="Lammers P.J."/>
            <person name="Masclaux F.G."/>
            <person name="Murat C."/>
            <person name="Morin E."/>
            <person name="Ndikumana S."/>
            <person name="Pagni M."/>
            <person name="Petitpierre D."/>
            <person name="Requena N."/>
            <person name="Rosikiewicz P."/>
            <person name="Riley R."/>
            <person name="Saito K."/>
            <person name="San Clemente H."/>
            <person name="Shapiro H."/>
            <person name="van Tuinen D."/>
            <person name="Becard G."/>
            <person name="Bonfante P."/>
            <person name="Paszkowski U."/>
            <person name="Shachar-Hill Y.Y."/>
            <person name="Tuskan G.A."/>
            <person name="Young P.W."/>
            <person name="Sanders I.R."/>
            <person name="Henrissat B."/>
            <person name="Rensing S.A."/>
            <person name="Grigoriev I.V."/>
            <person name="Corradi N."/>
            <person name="Roux C."/>
            <person name="Martin F."/>
        </authorList>
    </citation>
    <scope>NUCLEOTIDE SEQUENCE [LARGE SCALE GENOMIC DNA]</scope>
    <source>
        <strain evidence="3 4">DAOM 197198</strain>
    </source>
</reference>
<keyword evidence="1" id="KW-0472">Membrane</keyword>
<keyword evidence="1" id="KW-1133">Transmembrane helix</keyword>
<feature type="chain" id="PRO_5015185576" evidence="2">
    <location>
        <begin position="19"/>
        <end position="52"/>
    </location>
</feature>
<keyword evidence="4" id="KW-1185">Reference proteome</keyword>
<accession>A0A2P4NY29</accession>
<dbReference type="EMBL" id="AUPC02000578">
    <property type="protein sequence ID" value="POG58046.1"/>
    <property type="molecule type" value="Genomic_DNA"/>
</dbReference>
<evidence type="ECO:0000313" key="4">
    <source>
        <dbReference type="Proteomes" id="UP000018888"/>
    </source>
</evidence>
<dbReference type="AlphaFoldDB" id="A0A2P4NY29"/>
<comment type="caution">
    <text evidence="3">The sequence shown here is derived from an EMBL/GenBank/DDBJ whole genome shotgun (WGS) entry which is preliminary data.</text>
</comment>
<dbReference type="Proteomes" id="UP000018888">
    <property type="component" value="Unassembled WGS sequence"/>
</dbReference>
<sequence length="52" mass="6188">MFYFFIIFISFLRPFVSAQLSNDYTQEEFSSYINVLIGFMVSFVIFVLVDKN</sequence>
<keyword evidence="1" id="KW-0812">Transmembrane</keyword>
<evidence type="ECO:0000313" key="3">
    <source>
        <dbReference type="EMBL" id="POG58046.1"/>
    </source>
</evidence>
<feature type="signal peptide" evidence="2">
    <location>
        <begin position="1"/>
        <end position="18"/>
    </location>
</feature>
<evidence type="ECO:0000256" key="1">
    <source>
        <dbReference type="SAM" id="Phobius"/>
    </source>
</evidence>
<name>A0A2P4NY29_RHIID</name>
<keyword evidence="2" id="KW-0732">Signal</keyword>
<proteinExistence type="predicted"/>
<feature type="transmembrane region" description="Helical" evidence="1">
    <location>
        <begin position="29"/>
        <end position="49"/>
    </location>
</feature>